<feature type="region of interest" description="Disordered" evidence="2">
    <location>
        <begin position="1179"/>
        <end position="1201"/>
    </location>
</feature>
<feature type="region of interest" description="Disordered" evidence="2">
    <location>
        <begin position="1983"/>
        <end position="2035"/>
    </location>
</feature>
<feature type="compositionally biased region" description="Low complexity" evidence="2">
    <location>
        <begin position="1603"/>
        <end position="1647"/>
    </location>
</feature>
<dbReference type="SMART" id="SM00717">
    <property type="entry name" value="SANT"/>
    <property type="match status" value="1"/>
</dbReference>
<evidence type="ECO:0000259" key="3">
    <source>
        <dbReference type="PROSITE" id="PS50090"/>
    </source>
</evidence>
<feature type="region of interest" description="Disordered" evidence="2">
    <location>
        <begin position="962"/>
        <end position="996"/>
    </location>
</feature>
<feature type="region of interest" description="Disordered" evidence="2">
    <location>
        <begin position="1835"/>
        <end position="1854"/>
    </location>
</feature>
<evidence type="ECO:0000256" key="2">
    <source>
        <dbReference type="SAM" id="MobiDB-lite"/>
    </source>
</evidence>
<dbReference type="PANTHER" id="PTHR46774:SF3">
    <property type="entry name" value="CHROMATIN MODIFICATION-RELATED PROTEIN EAF1 A-RELATED"/>
    <property type="match status" value="1"/>
</dbReference>
<dbReference type="PANTHER" id="PTHR46774">
    <property type="entry name" value="CHROMATIN MODIFICATION-RELATED PROTEIN EAF1 A-RELATED"/>
    <property type="match status" value="1"/>
</dbReference>
<proteinExistence type="predicted"/>
<dbReference type="InterPro" id="IPR014012">
    <property type="entry name" value="HSA_dom"/>
</dbReference>
<feature type="compositionally biased region" description="Polar residues" evidence="2">
    <location>
        <begin position="2021"/>
        <end position="2035"/>
    </location>
</feature>
<dbReference type="PROSITE" id="PS50090">
    <property type="entry name" value="MYB_LIKE"/>
    <property type="match status" value="1"/>
</dbReference>
<feature type="region of interest" description="Disordered" evidence="2">
    <location>
        <begin position="1767"/>
        <end position="1830"/>
    </location>
</feature>
<comment type="caution">
    <text evidence="5">The sequence shown here is derived from an EMBL/GenBank/DDBJ whole genome shotgun (WGS) entry which is preliminary data.</text>
</comment>
<feature type="region of interest" description="Disordered" evidence="2">
    <location>
        <begin position="94"/>
        <end position="125"/>
    </location>
</feature>
<feature type="compositionally biased region" description="Polar residues" evidence="2">
    <location>
        <begin position="243"/>
        <end position="262"/>
    </location>
</feature>
<dbReference type="EMBL" id="JBBNAG010000001">
    <property type="protein sequence ID" value="KAK9165051.1"/>
    <property type="molecule type" value="Genomic_DNA"/>
</dbReference>
<reference evidence="5 6" key="1">
    <citation type="submission" date="2024-01" db="EMBL/GenBank/DDBJ databases">
        <title>Genome assemblies of Stephania.</title>
        <authorList>
            <person name="Yang L."/>
        </authorList>
    </citation>
    <scope>NUCLEOTIDE SEQUENCE [LARGE SCALE GENOMIC DNA]</scope>
    <source>
        <strain evidence="5">JXDWG</strain>
        <tissue evidence="5">Leaf</tissue>
    </source>
</reference>
<dbReference type="PROSITE" id="PS51204">
    <property type="entry name" value="HSA"/>
    <property type="match status" value="1"/>
</dbReference>
<evidence type="ECO:0000256" key="1">
    <source>
        <dbReference type="ARBA" id="ARBA00022853"/>
    </source>
</evidence>
<feature type="compositionally biased region" description="Low complexity" evidence="2">
    <location>
        <begin position="1179"/>
        <end position="1191"/>
    </location>
</feature>
<dbReference type="CDD" id="cd00167">
    <property type="entry name" value="SANT"/>
    <property type="match status" value="1"/>
</dbReference>
<protein>
    <recommendedName>
        <fullName evidence="7">Chromatin modification-related protein EAF1 B-like</fullName>
    </recommendedName>
</protein>
<dbReference type="Gene3D" id="1.10.10.60">
    <property type="entry name" value="Homeodomain-like"/>
    <property type="match status" value="1"/>
</dbReference>
<feature type="compositionally biased region" description="Polar residues" evidence="2">
    <location>
        <begin position="1767"/>
        <end position="1782"/>
    </location>
</feature>
<feature type="compositionally biased region" description="Pro residues" evidence="2">
    <location>
        <begin position="1989"/>
        <end position="2000"/>
    </location>
</feature>
<organism evidence="5 6">
    <name type="scientific">Stephania cephalantha</name>
    <dbReference type="NCBI Taxonomy" id="152367"/>
    <lineage>
        <taxon>Eukaryota</taxon>
        <taxon>Viridiplantae</taxon>
        <taxon>Streptophyta</taxon>
        <taxon>Embryophyta</taxon>
        <taxon>Tracheophyta</taxon>
        <taxon>Spermatophyta</taxon>
        <taxon>Magnoliopsida</taxon>
        <taxon>Ranunculales</taxon>
        <taxon>Menispermaceae</taxon>
        <taxon>Menispermoideae</taxon>
        <taxon>Cissampelideae</taxon>
        <taxon>Stephania</taxon>
    </lineage>
</organism>
<feature type="compositionally biased region" description="Low complexity" evidence="2">
    <location>
        <begin position="2001"/>
        <end position="2020"/>
    </location>
</feature>
<feature type="compositionally biased region" description="Basic residues" evidence="2">
    <location>
        <begin position="980"/>
        <end position="991"/>
    </location>
</feature>
<sequence>MHGCSPESVLLVNAEVDSMGGVIDGGVGLDNKTSPRRAAIERAQAELRLEYDVREERKRELEFLEKGGNPLDFKLGHATSISFQSTSVTDQLVTSEAKDSFPRTASPHGDSVESSGRPGAPTCREANSADNLFLYEGENDTVEGQRNNSCRGRSNITPSEQFSQLDGCNSLKESDDSGMFRFVVKSQAYARRNRSRSSRENARVSSTELASGGDGDGSPALPSTRYSSRDAKGSHSETKYQKDQNVSSVCNSKSTSPSGNVIKNVISDNQMDKDLDGPQVHESNCSLTKGGEVDLDVAFSMDSLDGKRIVHRQANDGPVPNVTVTEATCLVDGRLDAISPVLDCVPGAASVKMETVSNVRQTNGFATAPKDVKSILKEGAGNITAFNRKDNIDSELSRVRIIHAFERNSLSDQSHSLRKSNSHGNSIRQASEVDEAPDGAVAGTVKLNHEANDDHNSICPSPKSDGLPVKVEENIHDKRSGNKDETNPPFKIIESDAPIVSETAGKVDNLSDDSSNLRKEGQCHVGRVLSPKKSSNCELLEANHAGRILAAVPEIQTSTESQSKVATKAREDSILEEARIIEAKRKRIAELSVGSFPLEYRRKSHWDFVLEEMAWLANDFTQERVWKTTAAAQLARCAATGARSRFDKQNLSLKQKKIAYTLAKGVIQFWHSAKVFLNNDVPSIGFGNGDLTLVGSHKANKDHEVEEKNKYFKKQNTGKNNQVALQGYAVRFLKYSGSLDCSIEAEAPVTPDRMFDSGVVDISCEDQFSGESLFYTIPPGAMEEYRKSMELYWSQNEKTGVNTDQEEVDTSTFDNVAEYCYEEDGSEMGSYYLHGAFDGRKLSKHMHKKRKGLQNSYGRSHEVGADLPYGYGQFNDYKVGNQPSSLIGKRPNNLNVGPIPTKRVRTAAARQRVLCPFSSGAVGGVPMTSKTDASSGDTSSFQDDQSTIVGGSQIRKNIEVESTGEFERQTPFDGSEVSTKPKKKKKPKHMLYKNSLNSSDTGGFAIGQGAMYEQRWQLDSMVQNEQREFSKKRMESRALESNGNSSLFVQHAAKRPKTMKQLHDTSPESITPMAGSIPSPVASQMSNLSNSNKFMRMIAGRDRGGRKNKGLKLTGGLSGSGSQWSTFEDQALVVLVHDMGPNWELVSDAINSTLQFKCIFRKPKECKERHKCLMDKNAGDGADSAEDSGSSQPYPSTLPGIPKARLLQHFGSARQLFQRLQGPMEEDTLKAHFEKIILIGQKLHPRRNKNDNQDQKQITPVHNSHVVSLSHVCPNNLNGVTLTPRDLCDATTSNSDILSLGCQNPHNSGLTLQNQGPLAPILPTSGANSLLQGSSGTVLNNSSPSSALNALTRDGQRYNMPRPPSLPIDEHQKMQRYNQMLSNRNIQHAGLTAPGSLPNDRGVRILPGGGGMGMMSGLNRGMLPRPGYQGMGSPAMLNMVSSGSMLTSNGLGMPNPANMHNGTVSGQGNHMMRTREALHMMRNPEDQRQMMMQELQMQVTQGNGQGIPAFNGISTGFSNATVSAPVQSFSVQQQQPMTPQQSYVLNNTHHLQGSNQAPSPQQQAILLRLAKERNQHRILQQQHHQFATSNSSIHHAQPQSQHAISSSIPNNSQIQQQTSPQSASLPSSSSSLSLTSPASPLVPASSQTQQKHHLPPNGLGRNVPAGGGSLPNQMLKQRQRQQQQLQQPGRQHPQQRPQSQAQQPSKVMKGMGRGNTMVHQNLPIDASSVNGLVPVPGNQGAEKSEQSMHLMSAQGVFSGAGSSAIHSVKSSAHLQPSNQCSPPQKMLPGSPSPSSKQLPQLPSHQENSNQGQVTPASSGQTLLTPHQPGLPLTVASQQQQLQTPQRQVGQSQQAGLRMLQQSCQVNSDIPVQSSVDHVPVNNTFQMATSLSPVQCTGDSTGAVASINPTSTHSHWKPSETLFDSGIPTSTAHLASIRNATLPTSVGGESLSLPSQGLAQRQLSVSVPKHVHNAGVQWQPPLQQQILQPSPAPPQQSPPPLALQQHSPPSHQSQTPQPLQSGQTVQYSRPTNSGSG</sequence>
<evidence type="ECO:0000313" key="5">
    <source>
        <dbReference type="EMBL" id="KAK9165051.1"/>
    </source>
</evidence>
<feature type="compositionally biased region" description="Polar residues" evidence="2">
    <location>
        <begin position="1580"/>
        <end position="1602"/>
    </location>
</feature>
<feature type="region of interest" description="Disordered" evidence="2">
    <location>
        <begin position="410"/>
        <end position="436"/>
    </location>
</feature>
<dbReference type="GO" id="GO:0006325">
    <property type="term" value="P:chromatin organization"/>
    <property type="evidence" value="ECO:0007669"/>
    <property type="project" value="UniProtKB-KW"/>
</dbReference>
<feature type="region of interest" description="Disordered" evidence="2">
    <location>
        <begin position="1580"/>
        <end position="1749"/>
    </location>
</feature>
<feature type="region of interest" description="Disordered" evidence="2">
    <location>
        <begin position="140"/>
        <end position="170"/>
    </location>
</feature>
<accession>A0AAP0L602</accession>
<name>A0AAP0L602_9MAGN</name>
<feature type="compositionally biased region" description="Polar residues" evidence="2">
    <location>
        <begin position="928"/>
        <end position="945"/>
    </location>
</feature>
<feature type="compositionally biased region" description="Basic and acidic residues" evidence="2">
    <location>
        <begin position="227"/>
        <end position="242"/>
    </location>
</feature>
<feature type="domain" description="Myb-like" evidence="3">
    <location>
        <begin position="1122"/>
        <end position="1174"/>
    </location>
</feature>
<feature type="compositionally biased region" description="Low complexity" evidence="2">
    <location>
        <begin position="1787"/>
        <end position="1805"/>
    </location>
</feature>
<feature type="region of interest" description="Disordered" evidence="2">
    <location>
        <begin position="189"/>
        <end position="262"/>
    </location>
</feature>
<evidence type="ECO:0000313" key="6">
    <source>
        <dbReference type="Proteomes" id="UP001419268"/>
    </source>
</evidence>
<gene>
    <name evidence="5" type="ORF">Scep_000242</name>
</gene>
<dbReference type="Pfam" id="PF07529">
    <property type="entry name" value="HSA"/>
    <property type="match status" value="1"/>
</dbReference>
<evidence type="ECO:0008006" key="7">
    <source>
        <dbReference type="Google" id="ProtNLM"/>
    </source>
</evidence>
<feature type="domain" description="HSA" evidence="4">
    <location>
        <begin position="593"/>
        <end position="667"/>
    </location>
</feature>
<feature type="compositionally biased region" description="Low complexity" evidence="2">
    <location>
        <begin position="1680"/>
        <end position="1704"/>
    </location>
</feature>
<dbReference type="InterPro" id="IPR044798">
    <property type="entry name" value="EAF1A/B"/>
</dbReference>
<dbReference type="GO" id="GO:0035267">
    <property type="term" value="C:NuA4 histone acetyltransferase complex"/>
    <property type="evidence" value="ECO:0007669"/>
    <property type="project" value="InterPro"/>
</dbReference>
<dbReference type="Proteomes" id="UP001419268">
    <property type="component" value="Unassembled WGS sequence"/>
</dbReference>
<evidence type="ECO:0000259" key="4">
    <source>
        <dbReference type="PROSITE" id="PS51204"/>
    </source>
</evidence>
<dbReference type="Pfam" id="PF13921">
    <property type="entry name" value="Myb_DNA-bind_6"/>
    <property type="match status" value="1"/>
</dbReference>
<dbReference type="SMART" id="SM00573">
    <property type="entry name" value="HSA"/>
    <property type="match status" value="1"/>
</dbReference>
<feature type="compositionally biased region" description="Polar residues" evidence="2">
    <location>
        <begin position="142"/>
        <end position="167"/>
    </location>
</feature>
<dbReference type="InterPro" id="IPR001005">
    <property type="entry name" value="SANT/Myb"/>
</dbReference>
<keyword evidence="6" id="KW-1185">Reference proteome</keyword>
<feature type="compositionally biased region" description="Polar residues" evidence="2">
    <location>
        <begin position="1806"/>
        <end position="1824"/>
    </location>
</feature>
<keyword evidence="1" id="KW-0156">Chromatin regulator</keyword>
<feature type="region of interest" description="Disordered" evidence="2">
    <location>
        <begin position="925"/>
        <end position="945"/>
    </location>
</feature>
<feature type="compositionally biased region" description="Low complexity" evidence="2">
    <location>
        <begin position="1837"/>
        <end position="1850"/>
    </location>
</feature>